<dbReference type="InterPro" id="IPR050523">
    <property type="entry name" value="AKR_Detox_Biosynth"/>
</dbReference>
<dbReference type="PANTHER" id="PTHR43364:SF4">
    <property type="entry name" value="NAD(P)-LINKED OXIDOREDUCTASE SUPERFAMILY PROTEIN"/>
    <property type="match status" value="1"/>
</dbReference>
<keyword evidence="1" id="KW-0521">NADP</keyword>
<dbReference type="Pfam" id="PF00248">
    <property type="entry name" value="Aldo_ket_red"/>
    <property type="match status" value="1"/>
</dbReference>
<gene>
    <name evidence="5" type="primary">tas</name>
    <name evidence="4" type="ORF">DF3PB_250017</name>
    <name evidence="5" type="ORF">DF3PB_690008</name>
</gene>
<organism evidence="5">
    <name type="scientific">metagenome</name>
    <dbReference type="NCBI Taxonomy" id="256318"/>
    <lineage>
        <taxon>unclassified sequences</taxon>
        <taxon>metagenomes</taxon>
    </lineage>
</organism>
<dbReference type="EMBL" id="UIDG01000622">
    <property type="protein sequence ID" value="SUS08447.1"/>
    <property type="molecule type" value="Genomic_DNA"/>
</dbReference>
<name>A0A380TKA2_9ZZZZ</name>
<dbReference type="Gene3D" id="3.20.20.100">
    <property type="entry name" value="NADP-dependent oxidoreductase domain"/>
    <property type="match status" value="1"/>
</dbReference>
<dbReference type="InterPro" id="IPR036812">
    <property type="entry name" value="NAD(P)_OxRdtase_dom_sf"/>
</dbReference>
<evidence type="ECO:0000259" key="3">
    <source>
        <dbReference type="Pfam" id="PF00248"/>
    </source>
</evidence>
<dbReference type="SUPFAM" id="SSF51430">
    <property type="entry name" value="NAD(P)-linked oxidoreductase"/>
    <property type="match status" value="1"/>
</dbReference>
<dbReference type="EMBL" id="UIDG01000168">
    <property type="protein sequence ID" value="SUS06187.1"/>
    <property type="molecule type" value="Genomic_DNA"/>
</dbReference>
<dbReference type="FunFam" id="3.20.20.100:FF:000005">
    <property type="entry name" value="NADP(H)-dependent aldo-keto reductase"/>
    <property type="match status" value="1"/>
</dbReference>
<keyword evidence="2" id="KW-0560">Oxidoreductase</keyword>
<dbReference type="AlphaFoldDB" id="A0A380TKA2"/>
<evidence type="ECO:0000256" key="2">
    <source>
        <dbReference type="ARBA" id="ARBA00023002"/>
    </source>
</evidence>
<protein>
    <submittedName>
        <fullName evidence="5">Putative oxidoreductase, NADP(H)-dependent aldo-keto reductase</fullName>
    </submittedName>
</protein>
<feature type="domain" description="NADP-dependent oxidoreductase" evidence="3">
    <location>
        <begin position="15"/>
        <end position="335"/>
    </location>
</feature>
<evidence type="ECO:0000256" key="1">
    <source>
        <dbReference type="ARBA" id="ARBA00022857"/>
    </source>
</evidence>
<dbReference type="GO" id="GO:0016491">
    <property type="term" value="F:oxidoreductase activity"/>
    <property type="evidence" value="ECO:0007669"/>
    <property type="project" value="UniProtKB-KW"/>
</dbReference>
<reference evidence="5" key="1">
    <citation type="submission" date="2018-07" db="EMBL/GenBank/DDBJ databases">
        <authorList>
            <person name="Quirk P.G."/>
            <person name="Krulwich T.A."/>
        </authorList>
    </citation>
    <scope>NUCLEOTIDE SEQUENCE</scope>
</reference>
<dbReference type="InterPro" id="IPR023210">
    <property type="entry name" value="NADP_OxRdtase_dom"/>
</dbReference>
<evidence type="ECO:0000313" key="5">
    <source>
        <dbReference type="EMBL" id="SUS08447.1"/>
    </source>
</evidence>
<accession>A0A380TKA2</accession>
<dbReference type="CDD" id="cd19094">
    <property type="entry name" value="AKR_Tas-like"/>
    <property type="match status" value="1"/>
</dbReference>
<sequence length="344" mass="37464">MEISPLGRTQLKVSRLGLGTMTFGEQNTAEEAFRLLDLALDHGVTLIDAAELYPIPPRAETTGRTEEIVGAWLKARRNRERIVLATKAAGPGIQHIRKGSIVFDRGSLRSAIEGSLKRLGTETIDLYQLHWPERKTNCFGRLGYKHKDDLAFTPFAAILDALAEHVRAGTIRAVGLSNETPWGLMTFLNIADRLDLPRMASIQNPYSLLNRSFEVGLAEVAIREDCGLLAYSPLGMGTLSGKYLASKPPPRARLSLFPHYQRYSNPQAVTATQAYVALARAHGLSPSAMAIAFAASRPFMTSVLLGATTPEQLEETLSAATLRLDRAVLDGLEAIHTATPNPAP</sequence>
<evidence type="ECO:0000313" key="4">
    <source>
        <dbReference type="EMBL" id="SUS06187.1"/>
    </source>
</evidence>
<dbReference type="PANTHER" id="PTHR43364">
    <property type="entry name" value="NADH-SPECIFIC METHYLGLYOXAL REDUCTASE-RELATED"/>
    <property type="match status" value="1"/>
</dbReference>
<proteinExistence type="predicted"/>